<reference evidence="2 3" key="1">
    <citation type="submission" date="2017-03" db="EMBL/GenBank/DDBJ databases">
        <title>Complete genome sequence of Bacillus thuringiensis L-7601, a novel melanin producing strain.</title>
        <authorList>
            <person name="Cai J."/>
            <person name="Cao Z."/>
            <person name="Tan T."/>
        </authorList>
    </citation>
    <scope>NUCLEOTIDE SEQUENCE [LARGE SCALE GENOMIC DNA]</scope>
    <source>
        <strain evidence="2 3">L-7601</strain>
        <plasmid evidence="2 3">unnamed3</plasmid>
    </source>
</reference>
<accession>A0A9W3TJR3</accession>
<protein>
    <submittedName>
        <fullName evidence="2">Uncharacterized protein</fullName>
    </submittedName>
</protein>
<dbReference type="Proteomes" id="UP000191057">
    <property type="component" value="Plasmid unnamed3"/>
</dbReference>
<proteinExistence type="predicted"/>
<dbReference type="EMBL" id="CP020005">
    <property type="protein sequence ID" value="AQY42457.1"/>
    <property type="molecule type" value="Genomic_DNA"/>
</dbReference>
<evidence type="ECO:0000313" key="2">
    <source>
        <dbReference type="EMBL" id="AQY42457.1"/>
    </source>
</evidence>
<organism evidence="2 3">
    <name type="scientific">Bacillus thuringiensis</name>
    <dbReference type="NCBI Taxonomy" id="1428"/>
    <lineage>
        <taxon>Bacteria</taxon>
        <taxon>Bacillati</taxon>
        <taxon>Bacillota</taxon>
        <taxon>Bacilli</taxon>
        <taxon>Bacillales</taxon>
        <taxon>Bacillaceae</taxon>
        <taxon>Bacillus</taxon>
        <taxon>Bacillus cereus group</taxon>
    </lineage>
</organism>
<sequence length="108" mass="13137">MLYRRKTKERSFNYKRICKKRIKFNMRKEYNNGLKIIVLFSHIAKKLNSQNQQLVINRDQFIEKGFHRNLTVMKIEEDLSRMNARNIDVKEELQQRCEAKGMIMQIKS</sequence>
<geneLocation type="plasmid" evidence="2 3">
    <name>unnamed3</name>
</geneLocation>
<evidence type="ECO:0000313" key="3">
    <source>
        <dbReference type="Proteomes" id="UP000191057"/>
    </source>
</evidence>
<keyword evidence="1" id="KW-0175">Coiled coil</keyword>
<keyword evidence="2" id="KW-0614">Plasmid</keyword>
<dbReference type="AlphaFoldDB" id="A0A9W3TJR3"/>
<evidence type="ECO:0000256" key="1">
    <source>
        <dbReference type="SAM" id="Coils"/>
    </source>
</evidence>
<feature type="coiled-coil region" evidence="1">
    <location>
        <begin position="44"/>
        <end position="92"/>
    </location>
</feature>
<name>A0A9W3TJR3_BACTU</name>
<gene>
    <name evidence="2" type="ORF">B4918_31635</name>
</gene>